<dbReference type="KEGG" id="cel:CELE_Y46H3C.5"/>
<accession>Q9N4W2</accession>
<feature type="region of interest" description="Disordered" evidence="1">
    <location>
        <begin position="1"/>
        <end position="172"/>
    </location>
</feature>
<dbReference type="STRING" id="6239.Y46H3C.5.1"/>
<protein>
    <submittedName>
        <fullName evidence="2">Btz domain-containing protein</fullName>
    </submittedName>
</protein>
<dbReference type="Bgee" id="WBGene00021605">
    <property type="expression patterns" value="Expressed in embryo and 4 other cell types or tissues"/>
</dbReference>
<dbReference type="HOGENOM" id="CLU_1556663_0_0_1"/>
<organism evidence="2 3">
    <name type="scientific">Caenorhabditis elegans</name>
    <dbReference type="NCBI Taxonomy" id="6239"/>
    <lineage>
        <taxon>Eukaryota</taxon>
        <taxon>Metazoa</taxon>
        <taxon>Ecdysozoa</taxon>
        <taxon>Nematoda</taxon>
        <taxon>Chromadorea</taxon>
        <taxon>Rhabditida</taxon>
        <taxon>Rhabditina</taxon>
        <taxon>Rhabditomorpha</taxon>
        <taxon>Rhabditoidea</taxon>
        <taxon>Rhabditidae</taxon>
        <taxon>Peloderinae</taxon>
        <taxon>Caenorhabditis</taxon>
    </lineage>
</organism>
<feature type="compositionally biased region" description="Basic and acidic residues" evidence="1">
    <location>
        <begin position="140"/>
        <end position="151"/>
    </location>
</feature>
<evidence type="ECO:0000313" key="3">
    <source>
        <dbReference type="Proteomes" id="UP000001940"/>
    </source>
</evidence>
<gene>
    <name evidence="2" type="ORF">CELE_Y46H3C.5</name>
    <name evidence="2 4" type="ORF">Y46H3C.5</name>
</gene>
<reference evidence="2 3" key="1">
    <citation type="journal article" date="1998" name="Science">
        <title>Genome sequence of the nematode C. elegans: a platform for investigating biology.</title>
        <authorList>
            <consortium name="The C. elegans sequencing consortium"/>
            <person name="Sulson J.E."/>
            <person name="Waterston R."/>
        </authorList>
    </citation>
    <scope>NUCLEOTIDE SEQUENCE [LARGE SCALE GENOMIC DNA]</scope>
    <source>
        <strain evidence="2 3">Bristol N2</strain>
    </source>
</reference>
<dbReference type="GeneID" id="178653"/>
<dbReference type="WormBase" id="Y46H3C.5">
    <property type="protein sequence ID" value="CE24316"/>
    <property type="gene ID" value="WBGene00021605"/>
</dbReference>
<feature type="compositionally biased region" description="Basic and acidic residues" evidence="1">
    <location>
        <begin position="161"/>
        <end position="172"/>
    </location>
</feature>
<feature type="compositionally biased region" description="Basic and acidic residues" evidence="1">
    <location>
        <begin position="23"/>
        <end position="51"/>
    </location>
</feature>
<dbReference type="AlphaFoldDB" id="Q9N4W2"/>
<keyword evidence="3" id="KW-1185">Reference proteome</keyword>
<dbReference type="CTD" id="178653"/>
<dbReference type="Proteomes" id="UP000001940">
    <property type="component" value="Chromosome V"/>
</dbReference>
<dbReference type="RefSeq" id="NP_503484.1">
    <property type="nucleotide sequence ID" value="NM_071083.1"/>
</dbReference>
<dbReference type="PhylomeDB" id="Q9N4W2"/>
<evidence type="ECO:0000256" key="1">
    <source>
        <dbReference type="SAM" id="MobiDB-lite"/>
    </source>
</evidence>
<dbReference type="EMBL" id="BX284605">
    <property type="protein sequence ID" value="CCD72655.1"/>
    <property type="molecule type" value="Genomic_DNA"/>
</dbReference>
<evidence type="ECO:0000313" key="2">
    <source>
        <dbReference type="EMBL" id="CCD72655.1"/>
    </source>
</evidence>
<dbReference type="InParanoid" id="Q9N4W2"/>
<dbReference type="AGR" id="WB:WBGene00021605"/>
<sequence length="172" mass="20024">MDRNGSKWIGMDQQRRRRRRGQQKTERIDDQVDEGGSCRKDRDERTMERGNPETQKMIYNKSDNNEQDEWIGMDRNGSATTSTTRTTKDRKDRRSSRRRMPNGSGPDDDGKMMNSGNTKIIYDKSGDDDEQGGWIGMDRNGSEWLDREKARTTATTTTTRTTKDRNGKERFE</sequence>
<evidence type="ECO:0000313" key="4">
    <source>
        <dbReference type="WormBase" id="Y46H3C.5"/>
    </source>
</evidence>
<dbReference type="UCSC" id="Y46H3C.5">
    <property type="organism name" value="c. elegans"/>
</dbReference>
<proteinExistence type="predicted"/>
<name>Q9N4W2_CAEEL</name>
<dbReference type="PaxDb" id="6239-Y46H3C.5"/>